<name>A0ACD3BDQ6_9AGAR</name>
<sequence length="549" mass="60959">MPSDRIAYSKPSTPLQRGRACGNCRRRKIRCDGAKPQCTPCRRNSRSTEECEYKDAGLSRVQTLEANIARLEAKIRDLQCLNGHVITLFQPYDESGANTRANSSRSSTPPSIISSGDELFEESLRAKTLLQSFLPYAHEFGFFMDTNKFFERASLPLPLGHIARPCPALLAAAYLWGVCLSQDETLLSQEHDYLSRALQSVAHGLSSDHPDKIMDGIQAEILLSIYFFRKGRFLEGKYHASAATTLAISSGLHRIRSLTDPNSLLQPFEDVLPPAANGEDEAVRIAGFWAVYTTSTCWSAVLRSPCCAFDSPALQIDTLWPLDPENFQDLPKDLVGHLTIRDFLEGSNNVSFGQFSISEVVAKASILYHRATQLVAQCHDNMPQDEFQKFTVTFTSLDNVIEHFVGQLPLPDHASVTSPSTIRALLVAHTLAHSASIQLHTVFSSTSDLSRNRCLLSARTVIDMIGIANIEQFTHFPWTSAAHILIDEIARLRRLRSIWKDESTTEAEQSLVAALNRGFLAMSFIALTSPLLDRQVKTLKESYATISPS</sequence>
<protein>
    <submittedName>
        <fullName evidence="1">Uncharacterized protein</fullName>
    </submittedName>
</protein>
<accession>A0ACD3BDQ6</accession>
<organism evidence="1 2">
    <name type="scientific">Pluteus cervinus</name>
    <dbReference type="NCBI Taxonomy" id="181527"/>
    <lineage>
        <taxon>Eukaryota</taxon>
        <taxon>Fungi</taxon>
        <taxon>Dikarya</taxon>
        <taxon>Basidiomycota</taxon>
        <taxon>Agaricomycotina</taxon>
        <taxon>Agaricomycetes</taxon>
        <taxon>Agaricomycetidae</taxon>
        <taxon>Agaricales</taxon>
        <taxon>Pluteineae</taxon>
        <taxon>Pluteaceae</taxon>
        <taxon>Pluteus</taxon>
    </lineage>
</organism>
<reference evidence="1 2" key="1">
    <citation type="journal article" date="2019" name="Nat. Ecol. Evol.">
        <title>Megaphylogeny resolves global patterns of mushroom evolution.</title>
        <authorList>
            <person name="Varga T."/>
            <person name="Krizsan K."/>
            <person name="Foldi C."/>
            <person name="Dima B."/>
            <person name="Sanchez-Garcia M."/>
            <person name="Sanchez-Ramirez S."/>
            <person name="Szollosi G.J."/>
            <person name="Szarkandi J.G."/>
            <person name="Papp V."/>
            <person name="Albert L."/>
            <person name="Andreopoulos W."/>
            <person name="Angelini C."/>
            <person name="Antonin V."/>
            <person name="Barry K.W."/>
            <person name="Bougher N.L."/>
            <person name="Buchanan P."/>
            <person name="Buyck B."/>
            <person name="Bense V."/>
            <person name="Catcheside P."/>
            <person name="Chovatia M."/>
            <person name="Cooper J."/>
            <person name="Damon W."/>
            <person name="Desjardin D."/>
            <person name="Finy P."/>
            <person name="Geml J."/>
            <person name="Haridas S."/>
            <person name="Hughes K."/>
            <person name="Justo A."/>
            <person name="Karasinski D."/>
            <person name="Kautmanova I."/>
            <person name="Kiss B."/>
            <person name="Kocsube S."/>
            <person name="Kotiranta H."/>
            <person name="LaButti K.M."/>
            <person name="Lechner B.E."/>
            <person name="Liimatainen K."/>
            <person name="Lipzen A."/>
            <person name="Lukacs Z."/>
            <person name="Mihaltcheva S."/>
            <person name="Morgado L.N."/>
            <person name="Niskanen T."/>
            <person name="Noordeloos M.E."/>
            <person name="Ohm R.A."/>
            <person name="Ortiz-Santana B."/>
            <person name="Ovrebo C."/>
            <person name="Racz N."/>
            <person name="Riley R."/>
            <person name="Savchenko A."/>
            <person name="Shiryaev A."/>
            <person name="Soop K."/>
            <person name="Spirin V."/>
            <person name="Szebenyi C."/>
            <person name="Tomsovsky M."/>
            <person name="Tulloss R.E."/>
            <person name="Uehling J."/>
            <person name="Grigoriev I.V."/>
            <person name="Vagvolgyi C."/>
            <person name="Papp T."/>
            <person name="Martin F.M."/>
            <person name="Miettinen O."/>
            <person name="Hibbett D.S."/>
            <person name="Nagy L.G."/>
        </authorList>
    </citation>
    <scope>NUCLEOTIDE SEQUENCE [LARGE SCALE GENOMIC DNA]</scope>
    <source>
        <strain evidence="1 2">NL-1719</strain>
    </source>
</reference>
<gene>
    <name evidence="1" type="ORF">BDN72DRAFT_892480</name>
</gene>
<evidence type="ECO:0000313" key="2">
    <source>
        <dbReference type="Proteomes" id="UP000308600"/>
    </source>
</evidence>
<dbReference type="Proteomes" id="UP000308600">
    <property type="component" value="Unassembled WGS sequence"/>
</dbReference>
<evidence type="ECO:0000313" key="1">
    <source>
        <dbReference type="EMBL" id="TFK75127.1"/>
    </source>
</evidence>
<dbReference type="EMBL" id="ML208264">
    <property type="protein sequence ID" value="TFK75127.1"/>
    <property type="molecule type" value="Genomic_DNA"/>
</dbReference>
<keyword evidence="2" id="KW-1185">Reference proteome</keyword>
<proteinExistence type="predicted"/>